<comment type="caution">
    <text evidence="1">The sequence shown here is derived from an EMBL/GenBank/DDBJ whole genome shotgun (WGS) entry which is preliminary data.</text>
</comment>
<protein>
    <submittedName>
        <fullName evidence="1">Uncharacterized protein</fullName>
    </submittedName>
</protein>
<evidence type="ECO:0000313" key="2">
    <source>
        <dbReference type="Proteomes" id="UP000790709"/>
    </source>
</evidence>
<organism evidence="1 2">
    <name type="scientific">Leucogyrophana mollusca</name>
    <dbReference type="NCBI Taxonomy" id="85980"/>
    <lineage>
        <taxon>Eukaryota</taxon>
        <taxon>Fungi</taxon>
        <taxon>Dikarya</taxon>
        <taxon>Basidiomycota</taxon>
        <taxon>Agaricomycotina</taxon>
        <taxon>Agaricomycetes</taxon>
        <taxon>Agaricomycetidae</taxon>
        <taxon>Boletales</taxon>
        <taxon>Boletales incertae sedis</taxon>
        <taxon>Leucogyrophana</taxon>
    </lineage>
</organism>
<accession>A0ACB8BK68</accession>
<keyword evidence="2" id="KW-1185">Reference proteome</keyword>
<proteinExistence type="predicted"/>
<sequence length="554" mass="60679">MPAPSKLSPVLIAGAGPAGLVAALTLMRNEIPVRIIEKSPKYNVGQRGPGIFPRSLELFNFLGVPEINEVGQVIPLIRRYRSGIQEVVDIFRMVPETKPTPAIPFYVPKLIGQQTLEGILRSHLEKLSCFVELETELRSFEQFPDHVTAHIVKKQGDKKVLETFEASWLIGTDGAKGVVRKGLNLPFVGETRDSIRVLIGDIRLTGVGIDRTHWHHFGTHADKKAANLRPTDEVGENGFQMTLTGTDLDPPKLLADNNELFAYISEATGADITFHEVVWASEFRPNIRMVNKFGEGRVFIAGDAAHAHSPTGGQGLNSSVQDSLNICWKLALVYKGLAPPSLLDTYTTERLPVITEMLQLTTAILNQASNQPESHHFHRGLKLFMLGVNYRFSPIVLDEFVTEARPINAYGILDEGRLEAGDRAPDAPELVEMKAGSGATTKLFDVYRPLYHTVLVFTPGVAQAESALSILSRYDPNVVRSVVVLPTSAATCQQIDSPADLVLADKEGHAYAAYLIKEGETRIVVVRPDGVVGAITRGGEGLGKYFDGIFEFST</sequence>
<dbReference type="Proteomes" id="UP000790709">
    <property type="component" value="Unassembled WGS sequence"/>
</dbReference>
<gene>
    <name evidence="1" type="ORF">BV22DRAFT_398881</name>
</gene>
<name>A0ACB8BK68_9AGAM</name>
<reference evidence="1" key="1">
    <citation type="journal article" date="2021" name="New Phytol.">
        <title>Evolutionary innovations through gain and loss of genes in the ectomycorrhizal Boletales.</title>
        <authorList>
            <person name="Wu G."/>
            <person name="Miyauchi S."/>
            <person name="Morin E."/>
            <person name="Kuo A."/>
            <person name="Drula E."/>
            <person name="Varga T."/>
            <person name="Kohler A."/>
            <person name="Feng B."/>
            <person name="Cao Y."/>
            <person name="Lipzen A."/>
            <person name="Daum C."/>
            <person name="Hundley H."/>
            <person name="Pangilinan J."/>
            <person name="Johnson J."/>
            <person name="Barry K."/>
            <person name="LaButti K."/>
            <person name="Ng V."/>
            <person name="Ahrendt S."/>
            <person name="Min B."/>
            <person name="Choi I.G."/>
            <person name="Park H."/>
            <person name="Plett J.M."/>
            <person name="Magnuson J."/>
            <person name="Spatafora J.W."/>
            <person name="Nagy L.G."/>
            <person name="Henrissat B."/>
            <person name="Grigoriev I.V."/>
            <person name="Yang Z.L."/>
            <person name="Xu J."/>
            <person name="Martin F.M."/>
        </authorList>
    </citation>
    <scope>NUCLEOTIDE SEQUENCE</scope>
    <source>
        <strain evidence="1">KUC20120723A-06</strain>
    </source>
</reference>
<dbReference type="EMBL" id="MU266392">
    <property type="protein sequence ID" value="KAH7925947.1"/>
    <property type="molecule type" value="Genomic_DNA"/>
</dbReference>
<evidence type="ECO:0000313" key="1">
    <source>
        <dbReference type="EMBL" id="KAH7925947.1"/>
    </source>
</evidence>